<evidence type="ECO:0000256" key="1">
    <source>
        <dbReference type="SAM" id="SignalP"/>
    </source>
</evidence>
<feature type="signal peptide" evidence="1">
    <location>
        <begin position="1"/>
        <end position="24"/>
    </location>
</feature>
<gene>
    <name evidence="2" type="ORF">AWM68_14395</name>
</gene>
<protein>
    <recommendedName>
        <fullName evidence="4">DUF3888 domain-containing protein</fullName>
    </recommendedName>
</protein>
<dbReference type="OrthoDB" id="1906683at2"/>
<dbReference type="EMBL" id="LRFC01000038">
    <property type="protein sequence ID" value="KZE64276.1"/>
    <property type="molecule type" value="Genomic_DNA"/>
</dbReference>
<organism evidence="2 3">
    <name type="scientific">Fictibacillus phosphorivorans</name>
    <dbReference type="NCBI Taxonomy" id="1221500"/>
    <lineage>
        <taxon>Bacteria</taxon>
        <taxon>Bacillati</taxon>
        <taxon>Bacillota</taxon>
        <taxon>Bacilli</taxon>
        <taxon>Bacillales</taxon>
        <taxon>Fictibacillaceae</taxon>
        <taxon>Fictibacillus</taxon>
    </lineage>
</organism>
<reference evidence="3" key="1">
    <citation type="submission" date="2016-01" db="EMBL/GenBank/DDBJ databases">
        <title>Draft genome of Chromobacterium sp. F49.</title>
        <authorList>
            <person name="Hong K.W."/>
        </authorList>
    </citation>
    <scope>NUCLEOTIDE SEQUENCE [LARGE SCALE GENOMIC DNA]</scope>
    <source>
        <strain evidence="3">P7IIIA</strain>
    </source>
</reference>
<name>A0A163PXG1_9BACL</name>
<accession>A0A163PXG1</accession>
<dbReference type="InterPro" id="IPR024984">
    <property type="entry name" value="DUF3888"/>
</dbReference>
<dbReference type="Pfam" id="PF13027">
    <property type="entry name" value="DUF3888"/>
    <property type="match status" value="1"/>
</dbReference>
<sequence length="142" mass="16566">MIKKVTVISSFLVLIVLFQSPSKAEFIDTSQDSRELQYQDTIMLLLPIDELIKKYYSRILTTNPTVYPYDIKVTKVQRIGQFRSFHFIYTLEVEPTVGPHIAVGKDRLVFEIAPTIPSLIKLNKFEHLSTYELPPNWKHILR</sequence>
<evidence type="ECO:0000313" key="3">
    <source>
        <dbReference type="Proteomes" id="UP000076567"/>
    </source>
</evidence>
<dbReference type="RefSeq" id="WP_066245473.1">
    <property type="nucleotide sequence ID" value="NZ_LRFC01000038.1"/>
</dbReference>
<keyword evidence="1" id="KW-0732">Signal</keyword>
<comment type="caution">
    <text evidence="2">The sequence shown here is derived from an EMBL/GenBank/DDBJ whole genome shotgun (WGS) entry which is preliminary data.</text>
</comment>
<proteinExistence type="predicted"/>
<feature type="chain" id="PRO_5007844949" description="DUF3888 domain-containing protein" evidence="1">
    <location>
        <begin position="25"/>
        <end position="142"/>
    </location>
</feature>
<keyword evidence="3" id="KW-1185">Reference proteome</keyword>
<dbReference type="AlphaFoldDB" id="A0A163PXG1"/>
<dbReference type="Proteomes" id="UP000076567">
    <property type="component" value="Unassembled WGS sequence"/>
</dbReference>
<evidence type="ECO:0000313" key="2">
    <source>
        <dbReference type="EMBL" id="KZE64276.1"/>
    </source>
</evidence>
<evidence type="ECO:0008006" key="4">
    <source>
        <dbReference type="Google" id="ProtNLM"/>
    </source>
</evidence>